<evidence type="ECO:0000313" key="5">
    <source>
        <dbReference type="EMBL" id="KAF2320709.1"/>
    </source>
</evidence>
<evidence type="ECO:0000256" key="2">
    <source>
        <dbReference type="ARBA" id="ARBA00022821"/>
    </source>
</evidence>
<proteinExistence type="predicted"/>
<dbReference type="SUPFAM" id="SSF52540">
    <property type="entry name" value="P-loop containing nucleoside triphosphate hydrolases"/>
    <property type="match status" value="1"/>
</dbReference>
<dbReference type="GO" id="GO:0006952">
    <property type="term" value="P:defense response"/>
    <property type="evidence" value="ECO:0007669"/>
    <property type="project" value="UniProtKB-KW"/>
</dbReference>
<protein>
    <submittedName>
        <fullName evidence="5">Uncharacterized protein</fullName>
    </submittedName>
</protein>
<dbReference type="AlphaFoldDB" id="A0A6A6N928"/>
<dbReference type="InterPro" id="IPR002182">
    <property type="entry name" value="NB-ARC"/>
</dbReference>
<dbReference type="EMBL" id="JAAGAX010000003">
    <property type="protein sequence ID" value="KAF2320709.1"/>
    <property type="molecule type" value="Genomic_DNA"/>
</dbReference>
<dbReference type="Pfam" id="PF23559">
    <property type="entry name" value="WHD_DRP"/>
    <property type="match status" value="1"/>
</dbReference>
<dbReference type="PANTHER" id="PTHR36766:SF59">
    <property type="entry name" value="DISEASE RESISTANCE PROTEIN RGA2-LIKE"/>
    <property type="match status" value="1"/>
</dbReference>
<evidence type="ECO:0000259" key="3">
    <source>
        <dbReference type="Pfam" id="PF00931"/>
    </source>
</evidence>
<dbReference type="Gene3D" id="1.10.8.430">
    <property type="entry name" value="Helical domain of apoptotic protease-activating factors"/>
    <property type="match status" value="1"/>
</dbReference>
<dbReference type="Pfam" id="PF00931">
    <property type="entry name" value="NB-ARC"/>
    <property type="match status" value="1"/>
</dbReference>
<dbReference type="InterPro" id="IPR042197">
    <property type="entry name" value="Apaf_helical"/>
</dbReference>
<evidence type="ECO:0000313" key="6">
    <source>
        <dbReference type="Proteomes" id="UP000467840"/>
    </source>
</evidence>
<evidence type="ECO:0000259" key="4">
    <source>
        <dbReference type="Pfam" id="PF23559"/>
    </source>
</evidence>
<feature type="domain" description="NB-ARC" evidence="3">
    <location>
        <begin position="83"/>
        <end position="144"/>
    </location>
</feature>
<keyword evidence="6" id="KW-1185">Reference proteome</keyword>
<reference evidence="5 6" key="1">
    <citation type="journal article" date="2020" name="Mol. Plant">
        <title>The Chromosome-Based Rubber Tree Genome Provides New Insights into Spurge Genome Evolution and Rubber Biosynthesis.</title>
        <authorList>
            <person name="Liu J."/>
            <person name="Shi C."/>
            <person name="Shi C.C."/>
            <person name="Li W."/>
            <person name="Zhang Q.J."/>
            <person name="Zhang Y."/>
            <person name="Li K."/>
            <person name="Lu H.F."/>
            <person name="Shi C."/>
            <person name="Zhu S.T."/>
            <person name="Xiao Z.Y."/>
            <person name="Nan H."/>
            <person name="Yue Y."/>
            <person name="Zhu X.G."/>
            <person name="Wu Y."/>
            <person name="Hong X.N."/>
            <person name="Fan G.Y."/>
            <person name="Tong Y."/>
            <person name="Zhang D."/>
            <person name="Mao C.L."/>
            <person name="Liu Y.L."/>
            <person name="Hao S.J."/>
            <person name="Liu W.Q."/>
            <person name="Lv M.Q."/>
            <person name="Zhang H.B."/>
            <person name="Liu Y."/>
            <person name="Hu-Tang G.R."/>
            <person name="Wang J.P."/>
            <person name="Wang J.H."/>
            <person name="Sun Y.H."/>
            <person name="Ni S.B."/>
            <person name="Chen W.B."/>
            <person name="Zhang X.C."/>
            <person name="Jiao Y.N."/>
            <person name="Eichler E.E."/>
            <person name="Li G.H."/>
            <person name="Liu X."/>
            <person name="Gao L.Z."/>
        </authorList>
    </citation>
    <scope>NUCLEOTIDE SEQUENCE [LARGE SCALE GENOMIC DNA]</scope>
    <source>
        <strain evidence="6">cv. GT1</strain>
        <tissue evidence="5">Leaf</tissue>
    </source>
</reference>
<feature type="domain" description="Disease resistance protein winged helix" evidence="4">
    <location>
        <begin position="217"/>
        <end position="284"/>
    </location>
</feature>
<dbReference type="InterPro" id="IPR058922">
    <property type="entry name" value="WHD_DRP"/>
</dbReference>
<accession>A0A6A6N928</accession>
<gene>
    <name evidence="5" type="ORF">GH714_030246</name>
</gene>
<name>A0A6A6N928_HEVBR</name>
<dbReference type="Proteomes" id="UP000467840">
    <property type="component" value="Chromosome 10"/>
</dbReference>
<keyword evidence="1" id="KW-0677">Repeat</keyword>
<sequence length="346" mass="39105">MLQELENTAVEGSKFHLRQGSMQSKRRETGPFIIESEIYGRKEDKEKIVKLLLSNEGCVSFIPIVGIGGLGKTTLAQLAHNDEEVMMAIIESATMDKCDSLSMNVLQSKIWALLHKKRYLIVLDDVWIEDHEEWDKLEPLLRAGMMGVKSLSLPASRAFLQGEEDQYPKLLAIGKEIIKKCGGVPLAAKTLGSLMRFKREERNGCLCNTVNFGIWIYEIKKEKLIRMWMAEGLIQSDGARKRPEDIGEDYFQDLLWMSFFQDAGDTDGSSTSAYKMLDVIHDLAKFVAGKESVIVDQGLPSDNLAQTRHASVIFDFRSPKIPEALFEANHLRTLIFFPGGNNRRLF</sequence>
<evidence type="ECO:0000256" key="1">
    <source>
        <dbReference type="ARBA" id="ARBA00022737"/>
    </source>
</evidence>
<dbReference type="GO" id="GO:0043531">
    <property type="term" value="F:ADP binding"/>
    <property type="evidence" value="ECO:0007669"/>
    <property type="project" value="InterPro"/>
</dbReference>
<keyword evidence="2" id="KW-0611">Plant defense</keyword>
<dbReference type="InterPro" id="IPR027417">
    <property type="entry name" value="P-loop_NTPase"/>
</dbReference>
<organism evidence="5 6">
    <name type="scientific">Hevea brasiliensis</name>
    <name type="common">Para rubber tree</name>
    <name type="synonym">Siphonia brasiliensis</name>
    <dbReference type="NCBI Taxonomy" id="3981"/>
    <lineage>
        <taxon>Eukaryota</taxon>
        <taxon>Viridiplantae</taxon>
        <taxon>Streptophyta</taxon>
        <taxon>Embryophyta</taxon>
        <taxon>Tracheophyta</taxon>
        <taxon>Spermatophyta</taxon>
        <taxon>Magnoliopsida</taxon>
        <taxon>eudicotyledons</taxon>
        <taxon>Gunneridae</taxon>
        <taxon>Pentapetalae</taxon>
        <taxon>rosids</taxon>
        <taxon>fabids</taxon>
        <taxon>Malpighiales</taxon>
        <taxon>Euphorbiaceae</taxon>
        <taxon>Crotonoideae</taxon>
        <taxon>Micrandreae</taxon>
        <taxon>Hevea</taxon>
    </lineage>
</organism>
<dbReference type="Gene3D" id="3.40.50.300">
    <property type="entry name" value="P-loop containing nucleotide triphosphate hydrolases"/>
    <property type="match status" value="2"/>
</dbReference>
<comment type="caution">
    <text evidence="5">The sequence shown here is derived from an EMBL/GenBank/DDBJ whole genome shotgun (WGS) entry which is preliminary data.</text>
</comment>
<dbReference type="PANTHER" id="PTHR36766">
    <property type="entry name" value="PLANT BROAD-SPECTRUM MILDEW RESISTANCE PROTEIN RPW8"/>
    <property type="match status" value="1"/>
</dbReference>